<keyword evidence="5" id="KW-1185">Reference proteome</keyword>
<dbReference type="CDD" id="cd05254">
    <property type="entry name" value="dTDP_HR_like_SDR_e"/>
    <property type="match status" value="1"/>
</dbReference>
<reference evidence="4 5" key="1">
    <citation type="submission" date="2021-03" db="EMBL/GenBank/DDBJ databases">
        <title>Antimicrobial resistance genes in bacteria isolated from Japanese honey, and their potential for conferring macrolide and lincosamide resistance in the American foulbrood pathogen Paenibacillus larvae.</title>
        <authorList>
            <person name="Okamoto M."/>
            <person name="Kumagai M."/>
            <person name="Kanamori H."/>
            <person name="Takamatsu D."/>
        </authorList>
    </citation>
    <scope>NUCLEOTIDE SEQUENCE [LARGE SCALE GENOMIC DNA]</scope>
    <source>
        <strain evidence="4 5">J8TS2</strain>
    </source>
</reference>
<dbReference type="Gene3D" id="3.40.50.720">
    <property type="entry name" value="NAD(P)-binding Rossmann-like Domain"/>
    <property type="match status" value="1"/>
</dbReference>
<dbReference type="InterPro" id="IPR029903">
    <property type="entry name" value="RmlD-like-bd"/>
</dbReference>
<feature type="domain" description="RmlD-like substrate binding" evidence="3">
    <location>
        <begin position="1"/>
        <end position="278"/>
    </location>
</feature>
<dbReference type="PANTHER" id="PTHR10491">
    <property type="entry name" value="DTDP-4-DEHYDRORHAMNOSE REDUCTASE"/>
    <property type="match status" value="1"/>
</dbReference>
<dbReference type="Proteomes" id="UP000679950">
    <property type="component" value="Unassembled WGS sequence"/>
</dbReference>
<dbReference type="RefSeq" id="WP_212967352.1">
    <property type="nucleotide sequence ID" value="NZ_BORB01000051.1"/>
</dbReference>
<keyword evidence="2" id="KW-0560">Oxidoreductase</keyword>
<name>A0ABQ4KQI0_9BACI</name>
<dbReference type="PANTHER" id="PTHR10491:SF4">
    <property type="entry name" value="METHIONINE ADENOSYLTRANSFERASE 2 SUBUNIT BETA"/>
    <property type="match status" value="1"/>
</dbReference>
<organism evidence="4 5">
    <name type="scientific">Lederbergia ruris</name>
    <dbReference type="NCBI Taxonomy" id="217495"/>
    <lineage>
        <taxon>Bacteria</taxon>
        <taxon>Bacillati</taxon>
        <taxon>Bacillota</taxon>
        <taxon>Bacilli</taxon>
        <taxon>Bacillales</taxon>
        <taxon>Bacillaceae</taxon>
        <taxon>Lederbergia</taxon>
    </lineage>
</organism>
<dbReference type="InterPro" id="IPR005913">
    <property type="entry name" value="dTDP_dehydrorham_reduct"/>
</dbReference>
<dbReference type="Gene3D" id="3.90.25.10">
    <property type="entry name" value="UDP-galactose 4-epimerase, domain 1"/>
    <property type="match status" value="1"/>
</dbReference>
<comment type="function">
    <text evidence="2">Catalyzes the reduction of dTDP-6-deoxy-L-lyxo-4-hexulose to yield dTDP-L-rhamnose.</text>
</comment>
<keyword evidence="2" id="KW-0521">NADP</keyword>
<dbReference type="InterPro" id="IPR036291">
    <property type="entry name" value="NAD(P)-bd_dom_sf"/>
</dbReference>
<evidence type="ECO:0000256" key="2">
    <source>
        <dbReference type="RuleBase" id="RU364082"/>
    </source>
</evidence>
<evidence type="ECO:0000313" key="5">
    <source>
        <dbReference type="Proteomes" id="UP000679950"/>
    </source>
</evidence>
<evidence type="ECO:0000256" key="1">
    <source>
        <dbReference type="ARBA" id="ARBA00010944"/>
    </source>
</evidence>
<dbReference type="SUPFAM" id="SSF51735">
    <property type="entry name" value="NAD(P)-binding Rossmann-fold domains"/>
    <property type="match status" value="1"/>
</dbReference>
<comment type="pathway">
    <text evidence="2">Carbohydrate biosynthesis; dTDP-L-rhamnose biosynthesis.</text>
</comment>
<gene>
    <name evidence="4" type="primary">spsK</name>
    <name evidence="4" type="ORF">J8TS2_39160</name>
</gene>
<dbReference type="NCBIfam" id="TIGR01214">
    <property type="entry name" value="rmlD"/>
    <property type="match status" value="1"/>
</dbReference>
<comment type="similarity">
    <text evidence="1 2">Belongs to the dTDP-4-dehydrorhamnose reductase family.</text>
</comment>
<comment type="caution">
    <text evidence="4">The sequence shown here is derived from an EMBL/GenBank/DDBJ whole genome shotgun (WGS) entry which is preliminary data.</text>
</comment>
<protein>
    <recommendedName>
        <fullName evidence="2">dTDP-4-dehydrorhamnose reductase</fullName>
        <ecNumber evidence="2">1.1.1.133</ecNumber>
    </recommendedName>
</protein>
<dbReference type="EMBL" id="BORB01000051">
    <property type="protein sequence ID" value="GIN59597.1"/>
    <property type="molecule type" value="Genomic_DNA"/>
</dbReference>
<sequence length="283" mass="32273">MKILITGAKGQLGTDLVSTFSEDPRFELFPYSKEELDITNETIVKEVMEELQPDLVIHAAAYTAVDDCETNWKTAFEVNSFGTYYMARAAKSVGAAMLYISTDFIFNGKKRQPYTIDDAPDPLSMYGTSKLLGERLVQRILKESYIVRTSWVYGENGKNFVKTMLRLAEKGKEFYVVDDQIGSPTYTKDLAYAIKQLIGKKFGIYHISNDGACSWFTFARSILKLAGYQEELVQPISTKEYGVIAQRPAFSVLSKESIEKEGIHMRYWQEALEEFFERGDQYD</sequence>
<dbReference type="Pfam" id="PF04321">
    <property type="entry name" value="RmlD_sub_bind"/>
    <property type="match status" value="1"/>
</dbReference>
<dbReference type="EC" id="1.1.1.133" evidence="2"/>
<evidence type="ECO:0000259" key="3">
    <source>
        <dbReference type="Pfam" id="PF04321"/>
    </source>
</evidence>
<evidence type="ECO:0000313" key="4">
    <source>
        <dbReference type="EMBL" id="GIN59597.1"/>
    </source>
</evidence>
<proteinExistence type="inferred from homology"/>
<accession>A0ABQ4KQI0</accession>